<dbReference type="AlphaFoldDB" id="A0A7T0Q550"/>
<reference evidence="1" key="1">
    <citation type="journal article" date="2021" name="Genome Biol.">
        <title>Evolutionary history of mitochondrial genomes in Discoba, including the extreme halophile Pleurostomum flabellatum (Heterolobosea).</title>
        <authorList>
            <person name="Ettahi K."/>
            <person name="Lhee D.H."/>
            <person name="Sung J.Y."/>
            <person name="Simpson A.G.B."/>
            <person name="Park J.S."/>
            <person name="Yoon H.S."/>
        </authorList>
    </citation>
    <scope>NUCLEOTIDE SEQUENCE</scope>
</reference>
<geneLocation type="mitochondrion" evidence="1"/>
<gene>
    <name evidence="1" type="primary">orf123</name>
</gene>
<evidence type="ECO:0000313" key="1">
    <source>
        <dbReference type="EMBL" id="QPL15640.1"/>
    </source>
</evidence>
<keyword evidence="1" id="KW-0496">Mitochondrion</keyword>
<name>A0A7T0Q550_9EUKA</name>
<sequence length="43" mass="5230">MAKKKYKRVFIGYLGMQSYNTHEYDDNKLTEFIGFEQPVFWCC</sequence>
<protein>
    <submittedName>
        <fullName evidence="1">Uncharacterized protein</fullName>
    </submittedName>
</protein>
<dbReference type="RefSeq" id="YP_010049310.1">
    <property type="nucleotide sequence ID" value="NC_054363.1"/>
</dbReference>
<accession>A0A7T0Q550</accession>
<proteinExistence type="predicted"/>
<dbReference type="EMBL" id="MT843578">
    <property type="protein sequence ID" value="QPL15640.1"/>
    <property type="molecule type" value="Genomic_DNA"/>
</dbReference>
<dbReference type="GeneID" id="63660883"/>
<organism evidence="1">
    <name type="scientific">Pleurostomum flabellatum</name>
    <dbReference type="NCBI Taxonomy" id="405751"/>
    <lineage>
        <taxon>Eukaryota</taxon>
        <taxon>Discoba</taxon>
        <taxon>Heterolobosea</taxon>
        <taxon>Tulamoebidae</taxon>
        <taxon>Pleurostomum</taxon>
    </lineage>
</organism>